<dbReference type="RefSeq" id="WP_184365847.1">
    <property type="nucleotide sequence ID" value="NZ_BAAAKM010000050.1"/>
</dbReference>
<dbReference type="SUPFAM" id="SSF117987">
    <property type="entry name" value="CRISPR-associated protein"/>
    <property type="match status" value="1"/>
</dbReference>
<reference evidence="1 2" key="1">
    <citation type="submission" date="2020-08" db="EMBL/GenBank/DDBJ databases">
        <title>Sequencing the genomes of 1000 actinobacteria strains.</title>
        <authorList>
            <person name="Klenk H.-P."/>
        </authorList>
    </citation>
    <scope>NUCLEOTIDE SEQUENCE [LARGE SCALE GENOMIC DNA]</scope>
    <source>
        <strain evidence="1 2">DSM 44598</strain>
    </source>
</reference>
<protein>
    <recommendedName>
        <fullName evidence="3">Type I-E CRISPR-associated protein Cas6/Cse3/CasE</fullName>
    </recommendedName>
</protein>
<dbReference type="Gene3D" id="3.30.70.1210">
    <property type="entry name" value="Crispr-associated protein, domain 2"/>
    <property type="match status" value="1"/>
</dbReference>
<organism evidence="1 2">
    <name type="scientific">Nocardiopsis metallicus</name>
    <dbReference type="NCBI Taxonomy" id="179819"/>
    <lineage>
        <taxon>Bacteria</taxon>
        <taxon>Bacillati</taxon>
        <taxon>Actinomycetota</taxon>
        <taxon>Actinomycetes</taxon>
        <taxon>Streptosporangiales</taxon>
        <taxon>Nocardiopsidaceae</taxon>
        <taxon>Nocardiopsis</taxon>
    </lineage>
</organism>
<keyword evidence="2" id="KW-1185">Reference proteome</keyword>
<evidence type="ECO:0000313" key="2">
    <source>
        <dbReference type="Proteomes" id="UP000579647"/>
    </source>
</evidence>
<evidence type="ECO:0008006" key="3">
    <source>
        <dbReference type="Google" id="ProtNLM"/>
    </source>
</evidence>
<dbReference type="AlphaFoldDB" id="A0A840WQI2"/>
<sequence>MYLSRISLDPQRSIGMDQWAVMGRAVRKAVDPDPESDARVLWARLSPTTLVISSDTAPAWGKVSGAKSASILPMTRHPEGEAVRWELITAPTAQREAEPTEENPRPRAKKVALPESEFDAWLDLKLGEALRVTAAKWKRLGGRPARFHFIGEAIVQDSEALQELSLKGIGAGTATGAGLLLTSPLEDQ</sequence>
<dbReference type="EMBL" id="JACHDO010000001">
    <property type="protein sequence ID" value="MBB5492378.1"/>
    <property type="molecule type" value="Genomic_DNA"/>
</dbReference>
<proteinExistence type="predicted"/>
<name>A0A840WQI2_9ACTN</name>
<dbReference type="Pfam" id="PF08798">
    <property type="entry name" value="CRISPR_assoc"/>
    <property type="match status" value="1"/>
</dbReference>
<comment type="caution">
    <text evidence="1">The sequence shown here is derived from an EMBL/GenBank/DDBJ whole genome shotgun (WGS) entry which is preliminary data.</text>
</comment>
<gene>
    <name evidence="1" type="ORF">HNR07_003515</name>
</gene>
<evidence type="ECO:0000313" key="1">
    <source>
        <dbReference type="EMBL" id="MBB5492378.1"/>
    </source>
</evidence>
<dbReference type="Gene3D" id="3.30.70.1200">
    <property type="entry name" value="Crispr-associated protein, domain 1"/>
    <property type="match status" value="1"/>
</dbReference>
<dbReference type="SMART" id="SM01101">
    <property type="entry name" value="CRISPR_assoc"/>
    <property type="match status" value="1"/>
</dbReference>
<dbReference type="Proteomes" id="UP000579647">
    <property type="component" value="Unassembled WGS sequence"/>
</dbReference>
<accession>A0A840WQI2</accession>
<dbReference type="InterPro" id="IPR010179">
    <property type="entry name" value="CRISPR-assoc_prot_Cse3"/>
</dbReference>